<evidence type="ECO:0008006" key="3">
    <source>
        <dbReference type="Google" id="ProtNLM"/>
    </source>
</evidence>
<dbReference type="Proteomes" id="UP000178091">
    <property type="component" value="Unassembled WGS sequence"/>
</dbReference>
<dbReference type="Gene3D" id="3.40.190.10">
    <property type="entry name" value="Periplasmic binding protein-like II"/>
    <property type="match status" value="1"/>
</dbReference>
<comment type="caution">
    <text evidence="1">The sequence shown here is derived from an EMBL/GenBank/DDBJ whole genome shotgun (WGS) entry which is preliminary data.</text>
</comment>
<proteinExistence type="predicted"/>
<dbReference type="InterPro" id="IPR006059">
    <property type="entry name" value="SBP"/>
</dbReference>
<sequence length="429" mass="45188">MSTFQIIVLGVCAALILIGVGVFASFGGVLGGGGTGQVVIWGTLDGTMMNNVLTSLRNADETFQDVSYTEKNPATYDTELLNAMAAGTGPDLFLIDSDKLHSFSDKIITIPYRLVSQNVFLNSFVDESELFLTTQGELALPFTIDPLVMYWNRDLLATAGLGEPPRYWNELLAVAPKVTALDRSNITKSAVALGTWSNVAHAKEILSTLFMQAGDRVVVRGEDGALLPVLGSATGGGSADAPSALRFYTDFANPTKTTYSWNRGLPLSTNAFVAGDVALYFGFVSEFNAIAARNPNLRFSVAQVPQVEGALSSATFGRMTGLAIPRSARNIEGAAIIAEKLVSAETIALVAQATGLPPVRRDVVFDTSANAAAGVFAGAALIARGWLDPEPEATDDIFQAMIESVISGGAEPANAVNTAAQGLRQLVGR</sequence>
<dbReference type="PANTHER" id="PTHR43649">
    <property type="entry name" value="ARABINOSE-BINDING PROTEIN-RELATED"/>
    <property type="match status" value="1"/>
</dbReference>
<evidence type="ECO:0000313" key="2">
    <source>
        <dbReference type="Proteomes" id="UP000178091"/>
    </source>
</evidence>
<accession>A0A1F4XSN4</accession>
<organism evidence="1 2">
    <name type="scientific">Candidatus Adlerbacteria bacterium RIFCSPHIGHO2_12_FULL_53_18</name>
    <dbReference type="NCBI Taxonomy" id="1797242"/>
    <lineage>
        <taxon>Bacteria</taxon>
        <taxon>Candidatus Adleribacteriota</taxon>
    </lineage>
</organism>
<evidence type="ECO:0000313" key="1">
    <source>
        <dbReference type="EMBL" id="OGC84717.1"/>
    </source>
</evidence>
<reference evidence="1 2" key="1">
    <citation type="journal article" date="2016" name="Nat. Commun.">
        <title>Thousands of microbial genomes shed light on interconnected biogeochemical processes in an aquifer system.</title>
        <authorList>
            <person name="Anantharaman K."/>
            <person name="Brown C.T."/>
            <person name="Hug L.A."/>
            <person name="Sharon I."/>
            <person name="Castelle C.J."/>
            <person name="Probst A.J."/>
            <person name="Thomas B.C."/>
            <person name="Singh A."/>
            <person name="Wilkins M.J."/>
            <person name="Karaoz U."/>
            <person name="Brodie E.L."/>
            <person name="Williams K.H."/>
            <person name="Hubbard S.S."/>
            <person name="Banfield J.F."/>
        </authorList>
    </citation>
    <scope>NUCLEOTIDE SEQUENCE [LARGE SCALE GENOMIC DNA]</scope>
</reference>
<protein>
    <recommendedName>
        <fullName evidence="3">ABC transporter substrate-binding protein</fullName>
    </recommendedName>
</protein>
<dbReference type="PANTHER" id="PTHR43649:SF12">
    <property type="entry name" value="DIACETYLCHITOBIOSE BINDING PROTEIN DASA"/>
    <property type="match status" value="1"/>
</dbReference>
<gene>
    <name evidence="1" type="ORF">A3F55_02550</name>
</gene>
<dbReference type="SUPFAM" id="SSF53850">
    <property type="entry name" value="Periplasmic binding protein-like II"/>
    <property type="match status" value="1"/>
</dbReference>
<name>A0A1F4XSN4_9BACT</name>
<dbReference type="InterPro" id="IPR050490">
    <property type="entry name" value="Bact_solute-bd_prot1"/>
</dbReference>
<dbReference type="AlphaFoldDB" id="A0A1F4XSN4"/>
<dbReference type="Pfam" id="PF13416">
    <property type="entry name" value="SBP_bac_8"/>
    <property type="match status" value="1"/>
</dbReference>
<dbReference type="EMBL" id="MEWW01000010">
    <property type="protein sequence ID" value="OGC84717.1"/>
    <property type="molecule type" value="Genomic_DNA"/>
</dbReference>